<dbReference type="Pfam" id="PF00398">
    <property type="entry name" value="RrnaAD"/>
    <property type="match status" value="1"/>
</dbReference>
<feature type="compositionally biased region" description="Basic and acidic residues" evidence="5">
    <location>
        <begin position="36"/>
        <end position="45"/>
    </location>
</feature>
<keyword evidence="3" id="KW-0949">S-adenosyl-L-methionine</keyword>
<evidence type="ECO:0000256" key="4">
    <source>
        <dbReference type="ARBA" id="ARBA00022884"/>
    </source>
</evidence>
<dbReference type="InterPro" id="IPR029063">
    <property type="entry name" value="SAM-dependent_MTases_sf"/>
</dbReference>
<proteinExistence type="predicted"/>
<dbReference type="EMBL" id="JAFMPY010000027">
    <property type="protein sequence ID" value="MBO0905841.1"/>
    <property type="molecule type" value="Genomic_DNA"/>
</dbReference>
<evidence type="ECO:0000256" key="1">
    <source>
        <dbReference type="ARBA" id="ARBA00022603"/>
    </source>
</evidence>
<dbReference type="GO" id="GO:0008168">
    <property type="term" value="F:methyltransferase activity"/>
    <property type="evidence" value="ECO:0007669"/>
    <property type="project" value="UniProtKB-KW"/>
</dbReference>
<evidence type="ECO:0000256" key="2">
    <source>
        <dbReference type="ARBA" id="ARBA00022679"/>
    </source>
</evidence>
<dbReference type="InterPro" id="IPR001737">
    <property type="entry name" value="KsgA/Erm"/>
</dbReference>
<feature type="compositionally biased region" description="Basic and acidic residues" evidence="5">
    <location>
        <begin position="1"/>
        <end position="27"/>
    </location>
</feature>
<dbReference type="SUPFAM" id="SSF53335">
    <property type="entry name" value="S-adenosyl-L-methionine-dependent methyltransferases"/>
    <property type="match status" value="1"/>
</dbReference>
<feature type="region of interest" description="Disordered" evidence="5">
    <location>
        <begin position="1"/>
        <end position="45"/>
    </location>
</feature>
<sequence length="239" mass="26737">MPAADRPRSIRSVHPRDGGRRVLELRQRQARTATRPRIEDPCEKKGPRIKVSDEARFFRGWLQRPLITGAVSPSSRALGRAMAAYVPDPATFTPESKVLELGPGTGVVTQMLIARGVPERSLVLVEYSREFARLLRVRFPHATIIQGDAYDIARSMPSWVGAAKLEAVVSSLPLFTRPDEMREAVVAHSLERMQPGAPFIQFSYALTQPVKPERVGARLEVSPWIKRNLPPARVLVYRS</sequence>
<dbReference type="GO" id="GO:0032259">
    <property type="term" value="P:methylation"/>
    <property type="evidence" value="ECO:0007669"/>
    <property type="project" value="UniProtKB-KW"/>
</dbReference>
<keyword evidence="1 6" id="KW-0489">Methyltransferase</keyword>
<evidence type="ECO:0000313" key="6">
    <source>
        <dbReference type="EMBL" id="MBO0905841.1"/>
    </source>
</evidence>
<keyword evidence="4" id="KW-0694">RNA-binding</keyword>
<evidence type="ECO:0000256" key="3">
    <source>
        <dbReference type="ARBA" id="ARBA00022691"/>
    </source>
</evidence>
<protein>
    <submittedName>
        <fullName evidence="6">Methyltransferase domain-containing protein</fullName>
    </submittedName>
</protein>
<dbReference type="Proteomes" id="UP000664288">
    <property type="component" value="Unassembled WGS sequence"/>
</dbReference>
<evidence type="ECO:0000313" key="7">
    <source>
        <dbReference type="Proteomes" id="UP000664288"/>
    </source>
</evidence>
<evidence type="ECO:0000256" key="5">
    <source>
        <dbReference type="SAM" id="MobiDB-lite"/>
    </source>
</evidence>
<gene>
    <name evidence="6" type="ORF">J1C47_19525</name>
</gene>
<dbReference type="CDD" id="cd02440">
    <property type="entry name" value="AdoMet_MTases"/>
    <property type="match status" value="1"/>
</dbReference>
<comment type="caution">
    <text evidence="6">The sequence shown here is derived from an EMBL/GenBank/DDBJ whole genome shotgun (WGS) entry which is preliminary data.</text>
</comment>
<keyword evidence="7" id="KW-1185">Reference proteome</keyword>
<keyword evidence="2" id="KW-0808">Transferase</keyword>
<organism evidence="6 7">
    <name type="scientific">Jiella sonneratiae</name>
    <dbReference type="NCBI Taxonomy" id="2816856"/>
    <lineage>
        <taxon>Bacteria</taxon>
        <taxon>Pseudomonadati</taxon>
        <taxon>Pseudomonadota</taxon>
        <taxon>Alphaproteobacteria</taxon>
        <taxon>Hyphomicrobiales</taxon>
        <taxon>Aurantimonadaceae</taxon>
        <taxon>Jiella</taxon>
    </lineage>
</organism>
<reference evidence="6 7" key="1">
    <citation type="submission" date="2021-03" db="EMBL/GenBank/DDBJ databases">
        <title>Whole genome sequence of Jiella sp. MQZ13P-4.</title>
        <authorList>
            <person name="Tuo L."/>
        </authorList>
    </citation>
    <scope>NUCLEOTIDE SEQUENCE [LARGE SCALE GENOMIC DNA]</scope>
    <source>
        <strain evidence="6 7">MQZ13P-4</strain>
    </source>
</reference>
<accession>A0ABS3J844</accession>
<name>A0ABS3J844_9HYPH</name>
<dbReference type="Gene3D" id="3.40.50.150">
    <property type="entry name" value="Vaccinia Virus protein VP39"/>
    <property type="match status" value="1"/>
</dbReference>